<dbReference type="GO" id="GO:0043022">
    <property type="term" value="F:ribosome binding"/>
    <property type="evidence" value="ECO:0007669"/>
    <property type="project" value="TreeGrafter"/>
</dbReference>
<comment type="similarity">
    <text evidence="1 4 6">Belongs to the IF-3 family.</text>
</comment>
<comment type="subcellular location">
    <subcellularLocation>
        <location evidence="4 6">Cytoplasm</location>
    </subcellularLocation>
</comment>
<keyword evidence="2 4" id="KW-0396">Initiation factor</keyword>
<dbReference type="GO" id="GO:0032790">
    <property type="term" value="P:ribosome disassembly"/>
    <property type="evidence" value="ECO:0007669"/>
    <property type="project" value="TreeGrafter"/>
</dbReference>
<dbReference type="PANTHER" id="PTHR10938:SF0">
    <property type="entry name" value="TRANSLATION INITIATION FACTOR IF-3, MITOCHONDRIAL"/>
    <property type="match status" value="1"/>
</dbReference>
<feature type="compositionally biased region" description="Polar residues" evidence="7">
    <location>
        <begin position="195"/>
        <end position="204"/>
    </location>
</feature>
<dbReference type="Gene3D" id="3.30.110.10">
    <property type="entry name" value="Translation initiation factor 3 (IF-3), C-terminal domain"/>
    <property type="match status" value="1"/>
</dbReference>
<dbReference type="EMBL" id="AP021858">
    <property type="protein sequence ID" value="BBO24015.1"/>
    <property type="molecule type" value="Genomic_DNA"/>
</dbReference>
<dbReference type="Gene3D" id="3.10.20.80">
    <property type="entry name" value="Translation initiation factor 3 (IF-3), N-terminal domain"/>
    <property type="match status" value="1"/>
</dbReference>
<evidence type="ECO:0000313" key="11">
    <source>
        <dbReference type="Proteomes" id="UP000662873"/>
    </source>
</evidence>
<evidence type="ECO:0000259" key="8">
    <source>
        <dbReference type="Pfam" id="PF00707"/>
    </source>
</evidence>
<feature type="domain" description="Translation initiation factor 3 N-terminal" evidence="9">
    <location>
        <begin position="7"/>
        <end position="71"/>
    </location>
</feature>
<dbReference type="GO" id="GO:0005829">
    <property type="term" value="C:cytosol"/>
    <property type="evidence" value="ECO:0007669"/>
    <property type="project" value="TreeGrafter"/>
</dbReference>
<dbReference type="AlphaFoldDB" id="A0A809RHQ1"/>
<sequence length="204" mass="23076">MINERLLRFRDVRLIGADGAQVGIIATREALRMAQDAELDLVLVAPNAQPPVCRIVDYGKFKYEQERREKEHKRKTQDVKGIKISPRIAEHDLGFQVKKAIRFLEDGDKVRITCQFRAREVTRPELGKAKLAKMAELMAEYGTVERQPSLEGRLMTMVMIPKAKTGQKPDGKTESKEVGSKEVQDNRNGEVDAAQSVQQPHVPE</sequence>
<comment type="subunit">
    <text evidence="4 6">Monomer.</text>
</comment>
<keyword evidence="3 4" id="KW-0648">Protein biosynthesis</keyword>
<evidence type="ECO:0000256" key="3">
    <source>
        <dbReference type="ARBA" id="ARBA00022917"/>
    </source>
</evidence>
<comment type="function">
    <text evidence="4 6">IF-3 binds to the 30S ribosomal subunit and shifts the equilibrium between 70S ribosomes and their 50S and 30S subunits in favor of the free subunits, thus enhancing the availability of 30S subunits on which protein synthesis initiation begins.</text>
</comment>
<dbReference type="PROSITE" id="PS00938">
    <property type="entry name" value="IF3"/>
    <property type="match status" value="1"/>
</dbReference>
<evidence type="ECO:0000256" key="7">
    <source>
        <dbReference type="SAM" id="MobiDB-lite"/>
    </source>
</evidence>
<dbReference type="InterPro" id="IPR019814">
    <property type="entry name" value="Translation_initiation_fac_3_N"/>
</dbReference>
<dbReference type="InterPro" id="IPR036788">
    <property type="entry name" value="T_IF-3_C_sf"/>
</dbReference>
<evidence type="ECO:0000313" key="10">
    <source>
        <dbReference type="EMBL" id="BBO24015.1"/>
    </source>
</evidence>
<evidence type="ECO:0000256" key="4">
    <source>
        <dbReference type="HAMAP-Rule" id="MF_00080"/>
    </source>
</evidence>
<dbReference type="SUPFAM" id="SSF54364">
    <property type="entry name" value="Translation initiation factor IF3, N-terminal domain"/>
    <property type="match status" value="1"/>
</dbReference>
<dbReference type="PANTHER" id="PTHR10938">
    <property type="entry name" value="TRANSLATION INITIATION FACTOR IF-3"/>
    <property type="match status" value="1"/>
</dbReference>
<keyword evidence="4" id="KW-0963">Cytoplasm</keyword>
<name>A0A809RHQ1_9BACT</name>
<dbReference type="FunFam" id="3.10.20.80:FF:000001">
    <property type="entry name" value="Translation initiation factor IF-3"/>
    <property type="match status" value="1"/>
</dbReference>
<gene>
    <name evidence="4" type="primary">infC</name>
    <name evidence="10" type="ORF">NPRO_16100</name>
</gene>
<dbReference type="InterPro" id="IPR001288">
    <property type="entry name" value="Translation_initiation_fac_3"/>
</dbReference>
<proteinExistence type="inferred from homology"/>
<dbReference type="Proteomes" id="UP000662873">
    <property type="component" value="Chromosome"/>
</dbReference>
<dbReference type="GO" id="GO:0016020">
    <property type="term" value="C:membrane"/>
    <property type="evidence" value="ECO:0007669"/>
    <property type="project" value="TreeGrafter"/>
</dbReference>
<feature type="domain" description="Translation initiation factor 3 C-terminal" evidence="8">
    <location>
        <begin position="78"/>
        <end position="162"/>
    </location>
</feature>
<evidence type="ECO:0000259" key="9">
    <source>
        <dbReference type="Pfam" id="PF05198"/>
    </source>
</evidence>
<evidence type="ECO:0000256" key="6">
    <source>
        <dbReference type="RuleBase" id="RU000646"/>
    </source>
</evidence>
<feature type="compositionally biased region" description="Basic and acidic residues" evidence="7">
    <location>
        <begin position="167"/>
        <end position="190"/>
    </location>
</feature>
<dbReference type="HAMAP" id="MF_00080">
    <property type="entry name" value="IF_3"/>
    <property type="match status" value="1"/>
</dbReference>
<dbReference type="Pfam" id="PF05198">
    <property type="entry name" value="IF3_N"/>
    <property type="match status" value="1"/>
</dbReference>
<dbReference type="KEGG" id="npy:NPRO_16100"/>
<reference evidence="10" key="1">
    <citation type="journal article" name="DNA Res.">
        <title>The physiological potential of anammox bacteria as revealed by their core genome structure.</title>
        <authorList>
            <person name="Okubo T."/>
            <person name="Toyoda A."/>
            <person name="Fukuhara K."/>
            <person name="Uchiyama I."/>
            <person name="Harigaya Y."/>
            <person name="Kuroiwa M."/>
            <person name="Suzuki T."/>
            <person name="Murakami Y."/>
            <person name="Suwa Y."/>
            <person name="Takami H."/>
        </authorList>
    </citation>
    <scope>NUCLEOTIDE SEQUENCE</scope>
    <source>
        <strain evidence="10">317325-2</strain>
    </source>
</reference>
<organism evidence="10 11">
    <name type="scientific">Candidatus Nitrosymbiomonas proteolyticus</name>
    <dbReference type="NCBI Taxonomy" id="2608984"/>
    <lineage>
        <taxon>Bacteria</taxon>
        <taxon>Bacillati</taxon>
        <taxon>Armatimonadota</taxon>
        <taxon>Armatimonadota incertae sedis</taxon>
        <taxon>Candidatus Nitrosymbiomonas</taxon>
    </lineage>
</organism>
<dbReference type="InterPro" id="IPR036787">
    <property type="entry name" value="T_IF-3_N_sf"/>
</dbReference>
<feature type="region of interest" description="Disordered" evidence="7">
    <location>
        <begin position="160"/>
        <end position="204"/>
    </location>
</feature>
<evidence type="ECO:0000256" key="5">
    <source>
        <dbReference type="NCBIfam" id="TIGR00168"/>
    </source>
</evidence>
<protein>
    <recommendedName>
        <fullName evidence="4 5">Translation initiation factor IF-3</fullName>
    </recommendedName>
</protein>
<dbReference type="GO" id="GO:0003743">
    <property type="term" value="F:translation initiation factor activity"/>
    <property type="evidence" value="ECO:0007669"/>
    <property type="project" value="UniProtKB-UniRule"/>
</dbReference>
<dbReference type="InterPro" id="IPR019815">
    <property type="entry name" value="Translation_initiation_fac_3_C"/>
</dbReference>
<evidence type="ECO:0000256" key="1">
    <source>
        <dbReference type="ARBA" id="ARBA00005439"/>
    </source>
</evidence>
<evidence type="ECO:0000256" key="2">
    <source>
        <dbReference type="ARBA" id="ARBA00022540"/>
    </source>
</evidence>
<accession>A0A809RHQ1</accession>
<dbReference type="Pfam" id="PF00707">
    <property type="entry name" value="IF3_C"/>
    <property type="match status" value="1"/>
</dbReference>
<dbReference type="NCBIfam" id="TIGR00168">
    <property type="entry name" value="infC"/>
    <property type="match status" value="1"/>
</dbReference>
<dbReference type="InterPro" id="IPR019813">
    <property type="entry name" value="Translation_initiation_fac3_CS"/>
</dbReference>
<dbReference type="SUPFAM" id="SSF55200">
    <property type="entry name" value="Translation initiation factor IF3, C-terminal domain"/>
    <property type="match status" value="1"/>
</dbReference>